<dbReference type="EMBL" id="FMIM01000243">
    <property type="protein sequence ID" value="SCL87891.1"/>
    <property type="molecule type" value="Genomic_DNA"/>
</dbReference>
<dbReference type="Proteomes" id="UP000195489">
    <property type="component" value="Unassembled WGS sequence"/>
</dbReference>
<gene>
    <name evidence="2" type="ORF">PCHAJ_000494500</name>
    <name evidence="3" type="ORF">PCHCB_000517500</name>
</gene>
<evidence type="ECO:0000313" key="4">
    <source>
        <dbReference type="Proteomes" id="UP000195489"/>
    </source>
</evidence>
<reference evidence="2 4" key="1">
    <citation type="submission" date="2016-08" db="EMBL/GenBank/DDBJ databases">
        <authorList>
            <consortium name="Pathogen Informatics"/>
        </authorList>
    </citation>
    <scope>NUCLEOTIDE SEQUENCE</scope>
    <source>
        <strain evidence="2">AJ</strain>
        <strain evidence="3 4">CB</strain>
    </source>
</reference>
<dbReference type="Proteomes" id="UP000507163">
    <property type="component" value="Unassembled WGS sequence"/>
</dbReference>
<evidence type="ECO:0000313" key="2">
    <source>
        <dbReference type="EMBL" id="SCL83611.1"/>
    </source>
</evidence>
<accession>A0A1C6WAL0</accession>
<proteinExistence type="predicted"/>
<evidence type="ECO:0000256" key="1">
    <source>
        <dbReference type="SAM" id="MobiDB-lite"/>
    </source>
</evidence>
<dbReference type="EMBL" id="FMIL01000062">
    <property type="protein sequence ID" value="SCL83611.1"/>
    <property type="molecule type" value="Genomic_DNA"/>
</dbReference>
<name>A0A1C6WAL0_PLACU</name>
<feature type="compositionally biased region" description="Polar residues" evidence="1">
    <location>
        <begin position="68"/>
        <end position="77"/>
    </location>
</feature>
<dbReference type="Pfam" id="PF09592">
    <property type="entry name" value="DUF2031"/>
    <property type="match status" value="1"/>
</dbReference>
<dbReference type="InterPro" id="IPR006484">
    <property type="entry name" value="PYST_B"/>
</dbReference>
<evidence type="ECO:0000313" key="3">
    <source>
        <dbReference type="EMBL" id="SCL87891.1"/>
    </source>
</evidence>
<dbReference type="AlphaFoldDB" id="A0A1C6WAL0"/>
<sequence length="223" mass="26362">MKEFNIFKKVILFSIFICFFEHKKNGLYDASADQIRCLQKKSINFKNSRLLECANDNERLNYFYESTPNLADQNGKNNYDGKRKNDRLTDNGSNKRNRQYRNPSHSLRGIDGETNGLIEEGTDALECIPKEKYTIKKDELIVQKIPDNRVNTINPTRIESENTNNTPMGTGNSFLDIDYQHFEREYTAITSKRRYWKLEYDNMYTKALKHIFKYTELKPYSFL</sequence>
<organism evidence="2">
    <name type="scientific">Plasmodium chabaudi chabaudi</name>
    <dbReference type="NCBI Taxonomy" id="31271"/>
    <lineage>
        <taxon>Eukaryota</taxon>
        <taxon>Sar</taxon>
        <taxon>Alveolata</taxon>
        <taxon>Apicomplexa</taxon>
        <taxon>Aconoidasida</taxon>
        <taxon>Haemosporida</taxon>
        <taxon>Plasmodiidae</taxon>
        <taxon>Plasmodium</taxon>
        <taxon>Plasmodium (Vinckeia)</taxon>
    </lineage>
</organism>
<feature type="compositionally biased region" description="Basic and acidic residues" evidence="1">
    <location>
        <begin position="79"/>
        <end position="89"/>
    </location>
</feature>
<protein>
    <submittedName>
        <fullName evidence="2">Fam-b protein</fullName>
    </submittedName>
</protein>
<feature type="region of interest" description="Disordered" evidence="1">
    <location>
        <begin position="68"/>
        <end position="113"/>
    </location>
</feature>
<feature type="compositionally biased region" description="Polar residues" evidence="1">
    <location>
        <begin position="90"/>
        <end position="105"/>
    </location>
</feature>